<evidence type="ECO:0000313" key="2">
    <source>
        <dbReference type="Proteomes" id="UP000000768"/>
    </source>
</evidence>
<sequence length="215" mass="24761">MAFHLRSASALSNPRSYETSVKDQLQSIRKLFFSLRNHCYNLHVLRRFGSVFNNIEEIMSLPSSQVNPCQSKKRKAVKDELEHSFLLLDLCSAMQESTSGIKVGDHEKQLIIKRGENAEIEANIQFQSYISFAKTQKQFKKSYSHIILNLIAMQSSRERSLIHKTFQDSRVPCKVEQLEVLEIEIVDLEAGVEALFKKLIQSRFSLLNNGRLRTD</sequence>
<keyword evidence="2" id="KW-1185">Reference proteome</keyword>
<protein>
    <submittedName>
        <fullName evidence="1">Uncharacterized protein</fullName>
    </submittedName>
</protein>
<dbReference type="Proteomes" id="UP000000768">
    <property type="component" value="Chromosome 7"/>
</dbReference>
<dbReference type="PANTHER" id="PTHR33070">
    <property type="entry name" value="OS06G0725500 PROTEIN"/>
    <property type="match status" value="1"/>
</dbReference>
<dbReference type="GO" id="GO:0048364">
    <property type="term" value="P:root development"/>
    <property type="evidence" value="ECO:0007669"/>
    <property type="project" value="InterPro"/>
</dbReference>
<name>A0A1Z5RAD3_SORBI</name>
<dbReference type="GO" id="GO:0048367">
    <property type="term" value="P:shoot system development"/>
    <property type="evidence" value="ECO:0007669"/>
    <property type="project" value="InterPro"/>
</dbReference>
<dbReference type="EMBL" id="CM000766">
    <property type="protein sequence ID" value="OQU80734.1"/>
    <property type="molecule type" value="Genomic_DNA"/>
</dbReference>
<dbReference type="AlphaFoldDB" id="A0A1Z5RAD3"/>
<gene>
    <name evidence="1" type="ORF">SORBI_3007G175000</name>
</gene>
<dbReference type="OMA" id="IMCLRSS"/>
<organism evidence="1 2">
    <name type="scientific">Sorghum bicolor</name>
    <name type="common">Sorghum</name>
    <name type="synonym">Sorghum vulgare</name>
    <dbReference type="NCBI Taxonomy" id="4558"/>
    <lineage>
        <taxon>Eukaryota</taxon>
        <taxon>Viridiplantae</taxon>
        <taxon>Streptophyta</taxon>
        <taxon>Embryophyta</taxon>
        <taxon>Tracheophyta</taxon>
        <taxon>Spermatophyta</taxon>
        <taxon>Magnoliopsida</taxon>
        <taxon>Liliopsida</taxon>
        <taxon>Poales</taxon>
        <taxon>Poaceae</taxon>
        <taxon>PACMAD clade</taxon>
        <taxon>Panicoideae</taxon>
        <taxon>Andropogonodae</taxon>
        <taxon>Andropogoneae</taxon>
        <taxon>Sorghinae</taxon>
        <taxon>Sorghum</taxon>
    </lineage>
</organism>
<dbReference type="Gramene" id="OQU80734">
    <property type="protein sequence ID" value="OQU80734"/>
    <property type="gene ID" value="SORBI_3007G175000"/>
</dbReference>
<dbReference type="eggNOG" id="ENOG502QUY1">
    <property type="taxonomic scope" value="Eukaryota"/>
</dbReference>
<reference evidence="1 2" key="1">
    <citation type="journal article" date="2009" name="Nature">
        <title>The Sorghum bicolor genome and the diversification of grasses.</title>
        <authorList>
            <person name="Paterson A.H."/>
            <person name="Bowers J.E."/>
            <person name="Bruggmann R."/>
            <person name="Dubchak I."/>
            <person name="Grimwood J."/>
            <person name="Gundlach H."/>
            <person name="Haberer G."/>
            <person name="Hellsten U."/>
            <person name="Mitros T."/>
            <person name="Poliakov A."/>
            <person name="Schmutz J."/>
            <person name="Spannagl M."/>
            <person name="Tang H."/>
            <person name="Wang X."/>
            <person name="Wicker T."/>
            <person name="Bharti A.K."/>
            <person name="Chapman J."/>
            <person name="Feltus F.A."/>
            <person name="Gowik U."/>
            <person name="Grigoriev I.V."/>
            <person name="Lyons E."/>
            <person name="Maher C.A."/>
            <person name="Martis M."/>
            <person name="Narechania A."/>
            <person name="Otillar R.P."/>
            <person name="Penning B.W."/>
            <person name="Salamov A.A."/>
            <person name="Wang Y."/>
            <person name="Zhang L."/>
            <person name="Carpita N.C."/>
            <person name="Freeling M."/>
            <person name="Gingle A.R."/>
            <person name="Hash C.T."/>
            <person name="Keller B."/>
            <person name="Klein P."/>
            <person name="Kresovich S."/>
            <person name="McCann M.C."/>
            <person name="Ming R."/>
            <person name="Peterson D.G."/>
            <person name="Mehboob-ur-Rahman"/>
            <person name="Ware D."/>
            <person name="Westhoff P."/>
            <person name="Mayer K.F."/>
            <person name="Messing J."/>
            <person name="Rokhsar D.S."/>
        </authorList>
    </citation>
    <scope>NUCLEOTIDE SEQUENCE [LARGE SCALE GENOMIC DNA]</scope>
    <source>
        <strain evidence="2">cv. BTx623</strain>
    </source>
</reference>
<accession>A0A1Z5RAD3</accession>
<reference evidence="2" key="2">
    <citation type="journal article" date="2018" name="Plant J.">
        <title>The Sorghum bicolor reference genome: improved assembly, gene annotations, a transcriptome atlas, and signatures of genome organization.</title>
        <authorList>
            <person name="McCormick R.F."/>
            <person name="Truong S.K."/>
            <person name="Sreedasyam A."/>
            <person name="Jenkins J."/>
            <person name="Shu S."/>
            <person name="Sims D."/>
            <person name="Kennedy M."/>
            <person name="Amirebrahimi M."/>
            <person name="Weers B.D."/>
            <person name="McKinley B."/>
            <person name="Mattison A."/>
            <person name="Morishige D.T."/>
            <person name="Grimwood J."/>
            <person name="Schmutz J."/>
            <person name="Mullet J.E."/>
        </authorList>
    </citation>
    <scope>NUCLEOTIDE SEQUENCE [LARGE SCALE GENOMIC DNA]</scope>
    <source>
        <strain evidence="2">cv. BTx623</strain>
    </source>
</reference>
<proteinExistence type="predicted"/>
<feature type="non-terminal residue" evidence="1">
    <location>
        <position position="215"/>
    </location>
</feature>
<dbReference type="PANTHER" id="PTHR33070:SF111">
    <property type="match status" value="1"/>
</dbReference>
<evidence type="ECO:0000313" key="1">
    <source>
        <dbReference type="EMBL" id="OQU80734.1"/>
    </source>
</evidence>
<dbReference type="Pfam" id="PF03087">
    <property type="entry name" value="BPS1"/>
    <property type="match status" value="1"/>
</dbReference>
<dbReference type="InParanoid" id="A0A1Z5RAD3"/>
<dbReference type="InterPro" id="IPR004320">
    <property type="entry name" value="BPS1_pln"/>
</dbReference>